<organism evidence="3 4">
    <name type="scientific">Nocardia pulmonis</name>
    <dbReference type="NCBI Taxonomy" id="2951408"/>
    <lineage>
        <taxon>Bacteria</taxon>
        <taxon>Bacillati</taxon>
        <taxon>Actinomycetota</taxon>
        <taxon>Actinomycetes</taxon>
        <taxon>Mycobacteriales</taxon>
        <taxon>Nocardiaceae</taxon>
        <taxon>Nocardia</taxon>
    </lineage>
</organism>
<gene>
    <name evidence="3" type="ORF">NDR86_07460</name>
</gene>
<protein>
    <submittedName>
        <fullName evidence="3">SRPBCC domain-containing protein</fullName>
    </submittedName>
</protein>
<dbReference type="Proteomes" id="UP001139157">
    <property type="component" value="Unassembled WGS sequence"/>
</dbReference>
<proteinExistence type="inferred from homology"/>
<feature type="domain" description="Activator of Hsp90 ATPase homologue 1/2-like C-terminal" evidence="2">
    <location>
        <begin position="52"/>
        <end position="161"/>
    </location>
</feature>
<evidence type="ECO:0000259" key="2">
    <source>
        <dbReference type="Pfam" id="PF08327"/>
    </source>
</evidence>
<dbReference type="InterPro" id="IPR023393">
    <property type="entry name" value="START-like_dom_sf"/>
</dbReference>
<evidence type="ECO:0000313" key="4">
    <source>
        <dbReference type="Proteomes" id="UP001139157"/>
    </source>
</evidence>
<comment type="caution">
    <text evidence="3">The sequence shown here is derived from an EMBL/GenBank/DDBJ whole genome shotgun (WGS) entry which is preliminary data.</text>
</comment>
<dbReference type="Pfam" id="PF08327">
    <property type="entry name" value="AHSA1"/>
    <property type="match status" value="1"/>
</dbReference>
<dbReference type="EMBL" id="JAMRXG010000003">
    <property type="protein sequence ID" value="MCM6773306.1"/>
    <property type="molecule type" value="Genomic_DNA"/>
</dbReference>
<dbReference type="RefSeq" id="WP_251910364.1">
    <property type="nucleotide sequence ID" value="NZ_JAMRXG010000003.1"/>
</dbReference>
<evidence type="ECO:0000313" key="3">
    <source>
        <dbReference type="EMBL" id="MCM6773306.1"/>
    </source>
</evidence>
<sequence length="163" mass="18382">MTGEDTTVATPRPPVRQAVLVRSGRAHTFDVFVRTIDAWWPRTPFSAGHERVREVRFERFEGGRVYEIWSDGTEVDWGRLRVWEPPRRFVLSWRLTGVETEVELAFAELGPALTRVTVEHRGWERLSEAQLAAACRTPGGYSGGAFDEGWAAILGRLRSAAEG</sequence>
<accession>A0A9X2IXX6</accession>
<evidence type="ECO:0000256" key="1">
    <source>
        <dbReference type="ARBA" id="ARBA00006817"/>
    </source>
</evidence>
<dbReference type="InterPro" id="IPR013538">
    <property type="entry name" value="ASHA1/2-like_C"/>
</dbReference>
<reference evidence="3" key="1">
    <citation type="submission" date="2022-06" db="EMBL/GenBank/DDBJ databases">
        <title>Novel species in genus nocardia.</title>
        <authorList>
            <person name="Li F."/>
        </authorList>
    </citation>
    <scope>NUCLEOTIDE SEQUENCE</scope>
    <source>
        <strain evidence="3">CDC141</strain>
    </source>
</reference>
<keyword evidence="4" id="KW-1185">Reference proteome</keyword>
<comment type="similarity">
    <text evidence="1">Belongs to the AHA1 family.</text>
</comment>
<dbReference type="Gene3D" id="3.30.530.20">
    <property type="match status" value="1"/>
</dbReference>
<name>A0A9X2IXX6_9NOCA</name>
<dbReference type="SUPFAM" id="SSF55961">
    <property type="entry name" value="Bet v1-like"/>
    <property type="match status" value="1"/>
</dbReference>
<dbReference type="AlphaFoldDB" id="A0A9X2IXX6"/>